<evidence type="ECO:0000313" key="9">
    <source>
        <dbReference type="Proteomes" id="UP000019491"/>
    </source>
</evidence>
<keyword evidence="2 7" id="KW-0349">Heme</keyword>
<sequence>MTDTVDSIQNEHAAARGVGGELDFDHWSSKITYDPYDAWARMRNECPVAHTPRHGGFFVLTRYDDVFTAALDPEIFSSDGDGTGVAIPPQEMSLYPIDADPPLHTGYRQLLNPFLSMRQVAKMEDWIRSLARRLIADFPKSGSFDIAAAFTLTMPRRVGFHMLNFPEHLHDEVADSVSAVMDDVHDRQGDGAAKLFTLLSGILAERRAEGRRDDLLDTVVFGEIDGKPVDEQQSFSMLVLLLMGGLSTTSAALASMIQWLGDHPEDLERLRADPDIHKYAVDEFVRWSSPVAHIGRTTMRDTEIDGCPIPKGSRVLLGFGSANRDTGEFDRPDEVIVDRQPNRHAGFGVGPHRCIGSHLAKLQIKIALEELLAAMPPFRIDHSQTHWKGGETRLMDRLVVAIEEEK</sequence>
<dbReference type="Gene3D" id="1.10.630.10">
    <property type="entry name" value="Cytochrome P450"/>
    <property type="match status" value="1"/>
</dbReference>
<evidence type="ECO:0000256" key="5">
    <source>
        <dbReference type="ARBA" id="ARBA00023004"/>
    </source>
</evidence>
<evidence type="ECO:0000256" key="3">
    <source>
        <dbReference type="ARBA" id="ARBA00022723"/>
    </source>
</evidence>
<dbReference type="InterPro" id="IPR036396">
    <property type="entry name" value="Cyt_P450_sf"/>
</dbReference>
<evidence type="ECO:0000256" key="7">
    <source>
        <dbReference type="RuleBase" id="RU000461"/>
    </source>
</evidence>
<gene>
    <name evidence="8" type="ORF">RW1_043_00670</name>
</gene>
<evidence type="ECO:0000256" key="2">
    <source>
        <dbReference type="ARBA" id="ARBA00022617"/>
    </source>
</evidence>
<keyword evidence="6 7" id="KW-0503">Monooxygenase</keyword>
<dbReference type="InterPro" id="IPR002397">
    <property type="entry name" value="Cyt_P450_B"/>
</dbReference>
<dbReference type="Pfam" id="PF00067">
    <property type="entry name" value="p450"/>
    <property type="match status" value="1"/>
</dbReference>
<dbReference type="PROSITE" id="PS00086">
    <property type="entry name" value="CYTOCHROME_P450"/>
    <property type="match status" value="1"/>
</dbReference>
<proteinExistence type="inferred from homology"/>
<dbReference type="SUPFAM" id="SSF48264">
    <property type="entry name" value="Cytochrome P450"/>
    <property type="match status" value="1"/>
</dbReference>
<dbReference type="OrthoDB" id="3209493at2"/>
<keyword evidence="9" id="KW-1185">Reference proteome</keyword>
<comment type="similarity">
    <text evidence="1 7">Belongs to the cytochrome P450 family.</text>
</comment>
<dbReference type="PANTHER" id="PTHR46696:SF6">
    <property type="entry name" value="P450, PUTATIVE (EUROFUNG)-RELATED"/>
    <property type="match status" value="1"/>
</dbReference>
<dbReference type="PRINTS" id="PR00359">
    <property type="entry name" value="BP450"/>
</dbReference>
<dbReference type="GO" id="GO:0005506">
    <property type="term" value="F:iron ion binding"/>
    <property type="evidence" value="ECO:0007669"/>
    <property type="project" value="InterPro"/>
</dbReference>
<dbReference type="AlphaFoldDB" id="X0Q834"/>
<dbReference type="InterPro" id="IPR001128">
    <property type="entry name" value="Cyt_P450"/>
</dbReference>
<keyword evidence="4 7" id="KW-0560">Oxidoreductase</keyword>
<reference evidence="8 9" key="1">
    <citation type="submission" date="2014-02" db="EMBL/GenBank/DDBJ databases">
        <title>Whole genome shotgun sequence of Rhodococcus wratislaviensis NBRC 100605.</title>
        <authorList>
            <person name="Hosoyama A."/>
            <person name="Tsuchikane K."/>
            <person name="Yoshida I."/>
            <person name="Ohji S."/>
            <person name="Ichikawa N."/>
            <person name="Yamazoe A."/>
            <person name="Fujita N."/>
        </authorList>
    </citation>
    <scope>NUCLEOTIDE SEQUENCE [LARGE SCALE GENOMIC DNA]</scope>
    <source>
        <strain evidence="8 9">NBRC 100605</strain>
    </source>
</reference>
<keyword evidence="3 7" id="KW-0479">Metal-binding</keyword>
<evidence type="ECO:0000256" key="6">
    <source>
        <dbReference type="ARBA" id="ARBA00023033"/>
    </source>
</evidence>
<evidence type="ECO:0000256" key="1">
    <source>
        <dbReference type="ARBA" id="ARBA00010617"/>
    </source>
</evidence>
<protein>
    <submittedName>
        <fullName evidence="8">Putative cytochrome P450</fullName>
    </submittedName>
</protein>
<dbReference type="GO" id="GO:0020037">
    <property type="term" value="F:heme binding"/>
    <property type="evidence" value="ECO:0007669"/>
    <property type="project" value="InterPro"/>
</dbReference>
<accession>X0Q834</accession>
<name>X0Q834_RHOWR</name>
<dbReference type="InterPro" id="IPR017972">
    <property type="entry name" value="Cyt_P450_CS"/>
</dbReference>
<dbReference type="GO" id="GO:0004497">
    <property type="term" value="F:monooxygenase activity"/>
    <property type="evidence" value="ECO:0007669"/>
    <property type="project" value="UniProtKB-KW"/>
</dbReference>
<dbReference type="RefSeq" id="WP_037236899.1">
    <property type="nucleotide sequence ID" value="NZ_BAWF01000043.1"/>
</dbReference>
<evidence type="ECO:0000313" key="8">
    <source>
        <dbReference type="EMBL" id="GAF47632.1"/>
    </source>
</evidence>
<dbReference type="EMBL" id="BAWF01000043">
    <property type="protein sequence ID" value="GAF47632.1"/>
    <property type="molecule type" value="Genomic_DNA"/>
</dbReference>
<keyword evidence="5 7" id="KW-0408">Iron</keyword>
<dbReference type="GO" id="GO:0016705">
    <property type="term" value="F:oxidoreductase activity, acting on paired donors, with incorporation or reduction of molecular oxygen"/>
    <property type="evidence" value="ECO:0007669"/>
    <property type="project" value="InterPro"/>
</dbReference>
<dbReference type="Proteomes" id="UP000019491">
    <property type="component" value="Unassembled WGS sequence"/>
</dbReference>
<comment type="caution">
    <text evidence="8">The sequence shown here is derived from an EMBL/GenBank/DDBJ whole genome shotgun (WGS) entry which is preliminary data.</text>
</comment>
<organism evidence="8 9">
    <name type="scientific">Rhodococcus wratislaviensis NBRC 100605</name>
    <dbReference type="NCBI Taxonomy" id="1219028"/>
    <lineage>
        <taxon>Bacteria</taxon>
        <taxon>Bacillati</taxon>
        <taxon>Actinomycetota</taxon>
        <taxon>Actinomycetes</taxon>
        <taxon>Mycobacteriales</taxon>
        <taxon>Nocardiaceae</taxon>
        <taxon>Rhodococcus</taxon>
    </lineage>
</organism>
<evidence type="ECO:0000256" key="4">
    <source>
        <dbReference type="ARBA" id="ARBA00023002"/>
    </source>
</evidence>
<dbReference type="PANTHER" id="PTHR46696">
    <property type="entry name" value="P450, PUTATIVE (EUROFUNG)-RELATED"/>
    <property type="match status" value="1"/>
</dbReference>